<organism evidence="1 2">
    <name type="scientific">Photobacterium sanguinicancri</name>
    <dbReference type="NCBI Taxonomy" id="875932"/>
    <lineage>
        <taxon>Bacteria</taxon>
        <taxon>Pseudomonadati</taxon>
        <taxon>Pseudomonadota</taxon>
        <taxon>Gammaproteobacteria</taxon>
        <taxon>Vibrionales</taxon>
        <taxon>Vibrionaceae</taxon>
        <taxon>Photobacterium</taxon>
    </lineage>
</organism>
<reference evidence="1" key="1">
    <citation type="submission" date="2023-07" db="EMBL/GenBank/DDBJ databases">
        <title>Genome content predicts the carbon catabolic preferences of heterotrophic bacteria.</title>
        <authorList>
            <person name="Gralka M."/>
        </authorList>
    </citation>
    <scope>NUCLEOTIDE SEQUENCE</scope>
    <source>
        <strain evidence="1">G2M05</strain>
    </source>
</reference>
<name>A0AAW7Y6U7_9GAMM</name>
<dbReference type="AlphaFoldDB" id="A0AAW7Y6U7"/>
<evidence type="ECO:0008006" key="3">
    <source>
        <dbReference type="Google" id="ProtNLM"/>
    </source>
</evidence>
<dbReference type="EMBL" id="JAUOPU010000021">
    <property type="protein sequence ID" value="MDO6544212.1"/>
    <property type="molecule type" value="Genomic_DNA"/>
</dbReference>
<dbReference type="Proteomes" id="UP001170624">
    <property type="component" value="Unassembled WGS sequence"/>
</dbReference>
<gene>
    <name evidence="1" type="ORF">Q4568_16850</name>
</gene>
<sequence length="143" mass="15267">MALSSVIGLAGCDSGEDVVESDSLYVKSDQYKSESFTINTAQQVKLKATLLGGNAIEAYVVDESGYRLWVATTQNNAFSNATLSYIKSITPLESSNETGWFNLTAGNYYILFENTVFGTVKPGLAGGSSSVSYSVLTKSTKKS</sequence>
<evidence type="ECO:0000313" key="1">
    <source>
        <dbReference type="EMBL" id="MDO6544212.1"/>
    </source>
</evidence>
<dbReference type="RefSeq" id="WP_303500591.1">
    <property type="nucleotide sequence ID" value="NZ_JAUOPU010000021.1"/>
</dbReference>
<protein>
    <recommendedName>
        <fullName evidence="3">Lipoprotein</fullName>
    </recommendedName>
</protein>
<accession>A0AAW7Y6U7</accession>
<evidence type="ECO:0000313" key="2">
    <source>
        <dbReference type="Proteomes" id="UP001170624"/>
    </source>
</evidence>
<comment type="caution">
    <text evidence="1">The sequence shown here is derived from an EMBL/GenBank/DDBJ whole genome shotgun (WGS) entry which is preliminary data.</text>
</comment>
<proteinExistence type="predicted"/>